<dbReference type="PROSITE" id="PS01117">
    <property type="entry name" value="HTH_MARR_1"/>
    <property type="match status" value="1"/>
</dbReference>
<dbReference type="PANTHER" id="PTHR33164">
    <property type="entry name" value="TRANSCRIPTIONAL REGULATOR, MARR FAMILY"/>
    <property type="match status" value="1"/>
</dbReference>
<evidence type="ECO:0000256" key="2">
    <source>
        <dbReference type="ARBA" id="ARBA00023125"/>
    </source>
</evidence>
<keyword evidence="1" id="KW-0805">Transcription regulation</keyword>
<dbReference type="SUPFAM" id="SSF46785">
    <property type="entry name" value="Winged helix' DNA-binding domain"/>
    <property type="match status" value="1"/>
</dbReference>
<evidence type="ECO:0000259" key="4">
    <source>
        <dbReference type="PROSITE" id="PS50995"/>
    </source>
</evidence>
<dbReference type="AlphaFoldDB" id="A0A1I3VTZ4"/>
<sequence length="197" mass="22089">MDKALFKQADLKQTELRAPRMGTTYAGPPAGGAEPSFDLIELMFFAYRDFVADADHLLENFGLGRAHHRVLHFVNRRPGLSIAELLEILKITKQSLNRVLKELLDKDYVEARHGARDRRQRQLFLTARGRVLALAVANLQSKRFAEVFAELGDGARAGATDFLLAMINANERDKVAALIGPRAVTGFPHVLDERTRR</sequence>
<proteinExistence type="predicted"/>
<dbReference type="GO" id="GO:0003677">
    <property type="term" value="F:DNA binding"/>
    <property type="evidence" value="ECO:0007669"/>
    <property type="project" value="UniProtKB-KW"/>
</dbReference>
<dbReference type="InterPro" id="IPR023187">
    <property type="entry name" value="Tscrpt_reg_MarR-type_CS"/>
</dbReference>
<keyword evidence="3" id="KW-0804">Transcription</keyword>
<dbReference type="InterPro" id="IPR036388">
    <property type="entry name" value="WH-like_DNA-bd_sf"/>
</dbReference>
<dbReference type="Gene3D" id="1.10.10.10">
    <property type="entry name" value="Winged helix-like DNA-binding domain superfamily/Winged helix DNA-binding domain"/>
    <property type="match status" value="1"/>
</dbReference>
<accession>A0A1I3VTZ4</accession>
<dbReference type="Pfam" id="PF12802">
    <property type="entry name" value="MarR_2"/>
    <property type="match status" value="1"/>
</dbReference>
<dbReference type="EMBL" id="FOSN01000001">
    <property type="protein sequence ID" value="SFJ98878.1"/>
    <property type="molecule type" value="Genomic_DNA"/>
</dbReference>
<dbReference type="InterPro" id="IPR039422">
    <property type="entry name" value="MarR/SlyA-like"/>
</dbReference>
<dbReference type="SMART" id="SM00347">
    <property type="entry name" value="HTH_MARR"/>
    <property type="match status" value="1"/>
</dbReference>
<evidence type="ECO:0000256" key="1">
    <source>
        <dbReference type="ARBA" id="ARBA00023015"/>
    </source>
</evidence>
<dbReference type="GO" id="GO:0006950">
    <property type="term" value="P:response to stress"/>
    <property type="evidence" value="ECO:0007669"/>
    <property type="project" value="TreeGrafter"/>
</dbReference>
<dbReference type="InterPro" id="IPR000835">
    <property type="entry name" value="HTH_MarR-typ"/>
</dbReference>
<dbReference type="PANTHER" id="PTHR33164:SF44">
    <property type="entry name" value="TRANSCRIPTIONAL REGULATORY PROTEIN"/>
    <property type="match status" value="1"/>
</dbReference>
<evidence type="ECO:0000313" key="6">
    <source>
        <dbReference type="Proteomes" id="UP000198755"/>
    </source>
</evidence>
<gene>
    <name evidence="5" type="ORF">SAMN05444581_101114</name>
</gene>
<dbReference type="Proteomes" id="UP000198755">
    <property type="component" value="Unassembled WGS sequence"/>
</dbReference>
<feature type="domain" description="HTH marR-type" evidence="4">
    <location>
        <begin position="36"/>
        <end position="168"/>
    </location>
</feature>
<dbReference type="STRING" id="1612308.SAMN05444581_101114"/>
<dbReference type="PROSITE" id="PS50995">
    <property type="entry name" value="HTH_MARR_2"/>
    <property type="match status" value="1"/>
</dbReference>
<protein>
    <submittedName>
        <fullName evidence="5">DNA-binding transcriptional regulator, MarR family</fullName>
    </submittedName>
</protein>
<dbReference type="InterPro" id="IPR036390">
    <property type="entry name" value="WH_DNA-bd_sf"/>
</dbReference>
<dbReference type="GO" id="GO:0003700">
    <property type="term" value="F:DNA-binding transcription factor activity"/>
    <property type="evidence" value="ECO:0007669"/>
    <property type="project" value="InterPro"/>
</dbReference>
<organism evidence="5 6">
    <name type="scientific">Methylocapsa palsarum</name>
    <dbReference type="NCBI Taxonomy" id="1612308"/>
    <lineage>
        <taxon>Bacteria</taxon>
        <taxon>Pseudomonadati</taxon>
        <taxon>Pseudomonadota</taxon>
        <taxon>Alphaproteobacteria</taxon>
        <taxon>Hyphomicrobiales</taxon>
        <taxon>Beijerinckiaceae</taxon>
        <taxon>Methylocapsa</taxon>
    </lineage>
</organism>
<name>A0A1I3VTZ4_9HYPH</name>
<evidence type="ECO:0000313" key="5">
    <source>
        <dbReference type="EMBL" id="SFJ98878.1"/>
    </source>
</evidence>
<keyword evidence="2 5" id="KW-0238">DNA-binding</keyword>
<dbReference type="PRINTS" id="PR00598">
    <property type="entry name" value="HTHMARR"/>
</dbReference>
<keyword evidence="6" id="KW-1185">Reference proteome</keyword>
<reference evidence="5 6" key="1">
    <citation type="submission" date="2016-10" db="EMBL/GenBank/DDBJ databases">
        <authorList>
            <person name="de Groot N.N."/>
        </authorList>
    </citation>
    <scope>NUCLEOTIDE SEQUENCE [LARGE SCALE GENOMIC DNA]</scope>
    <source>
        <strain evidence="5 6">NE2</strain>
    </source>
</reference>
<evidence type="ECO:0000256" key="3">
    <source>
        <dbReference type="ARBA" id="ARBA00023163"/>
    </source>
</evidence>